<gene>
    <name evidence="1" type="ORF">EWV92_03115</name>
</gene>
<proteinExistence type="predicted"/>
<comment type="caution">
    <text evidence="1">The sequence shown here is derived from an EMBL/GenBank/DDBJ whole genome shotgun (WGS) entry which is preliminary data.</text>
</comment>
<dbReference type="EMBL" id="SFBI01000035">
    <property type="protein sequence ID" value="TRU41532.1"/>
    <property type="molecule type" value="Genomic_DNA"/>
</dbReference>
<evidence type="ECO:0000313" key="1">
    <source>
        <dbReference type="EMBL" id="TRU41532.1"/>
    </source>
</evidence>
<dbReference type="AlphaFoldDB" id="A0A552F483"/>
<protein>
    <submittedName>
        <fullName evidence="1">Uncharacterized protein</fullName>
    </submittedName>
</protein>
<evidence type="ECO:0000313" key="2">
    <source>
        <dbReference type="Proteomes" id="UP000317708"/>
    </source>
</evidence>
<organism evidence="1 2">
    <name type="scientific">Microcystis aeruginosa Ma_MB_S_20031200_S102</name>
    <dbReference type="NCBI Taxonomy" id="2486254"/>
    <lineage>
        <taxon>Bacteria</taxon>
        <taxon>Bacillati</taxon>
        <taxon>Cyanobacteriota</taxon>
        <taxon>Cyanophyceae</taxon>
        <taxon>Oscillatoriophycideae</taxon>
        <taxon>Chroococcales</taxon>
        <taxon>Microcystaceae</taxon>
        <taxon>Microcystis</taxon>
    </lineage>
</organism>
<reference evidence="1 2" key="1">
    <citation type="submission" date="2019-01" db="EMBL/GenBank/DDBJ databases">
        <title>Coherence of Microcystis species and biogeography revealed through population genomics.</title>
        <authorList>
            <person name="Perez-Carrascal O.M."/>
            <person name="Terrat Y."/>
            <person name="Giani A."/>
            <person name="Fortin N."/>
            <person name="Tromas N."/>
            <person name="Shapiro B.J."/>
        </authorList>
    </citation>
    <scope>NUCLEOTIDE SEQUENCE [LARGE SCALE GENOMIC DNA]</scope>
    <source>
        <strain evidence="1">Ma_MB_S_20031200_S102</strain>
    </source>
</reference>
<sequence>MVVNLFTLLWQFLLFLFVRNQKGYCFRSFLSVVLILIENYQHNYLSFKKQNLPLAP</sequence>
<name>A0A552F483_MICAE</name>
<dbReference type="Proteomes" id="UP000317708">
    <property type="component" value="Unassembled WGS sequence"/>
</dbReference>
<accession>A0A552F483</accession>